<keyword evidence="4" id="KW-1185">Reference proteome</keyword>
<keyword evidence="1" id="KW-0175">Coiled coil</keyword>
<dbReference type="Proteomes" id="UP000664417">
    <property type="component" value="Unassembled WGS sequence"/>
</dbReference>
<protein>
    <recommendedName>
        <fullName evidence="2">Transposase IS4-like domain-containing protein</fullName>
    </recommendedName>
</protein>
<evidence type="ECO:0000313" key="4">
    <source>
        <dbReference type="Proteomes" id="UP000664417"/>
    </source>
</evidence>
<proteinExistence type="predicted"/>
<dbReference type="GO" id="GO:0004803">
    <property type="term" value="F:transposase activity"/>
    <property type="evidence" value="ECO:0007669"/>
    <property type="project" value="InterPro"/>
</dbReference>
<sequence length="499" mass="55469">MERQDYLIPPAEYLCVVAPRTPLARYLEEARKLLLHYPGILELIRADLDAHALKKKKLRIADKQWEHQAAGILPGAHAQSEQPSTQSLELKIGRPRMAPEVCYYFLAVRGFAGGVKGLDARNLFMESTSIQLLLAEAGVKMPGLSTIIDNTNAISQATRDAILDAQLKLILNEDKDDFRQQIVDSTAVNAHTAWPKDSALIFGFIERIWRRGQKLNQFGVGNMAVSGIEETLSDLKKLDFEISNTQGRKGAKEHRKALYQEVIDLAEYTSQDMSEELKRIKKEAEKKSIKPSLLAKLERLIQWLEKDIEDLDALILACIRRVLEDEPPSSGNRPLSLADPDAAYIEKGGREPVIGYRVQLARTGKGFVCNYLVPKGNANDASQFLPLCEGAIKRTGVTPQLISAVGCYASAKGRDALLRKGVAKVSISSSKGKAITPIEDWESKGYKSARRDRSSVESLVFQLKKLVNLGQMVRCGLDSVKAEITEKILAFNFLRACRL</sequence>
<organism evidence="3 4">
    <name type="scientific">Acanthopleuribacter pedis</name>
    <dbReference type="NCBI Taxonomy" id="442870"/>
    <lineage>
        <taxon>Bacteria</taxon>
        <taxon>Pseudomonadati</taxon>
        <taxon>Acidobacteriota</taxon>
        <taxon>Holophagae</taxon>
        <taxon>Acanthopleuribacterales</taxon>
        <taxon>Acanthopleuribacteraceae</taxon>
        <taxon>Acanthopleuribacter</taxon>
    </lineage>
</organism>
<gene>
    <name evidence="3" type="ORF">J3U88_07865</name>
</gene>
<evidence type="ECO:0000256" key="1">
    <source>
        <dbReference type="SAM" id="Coils"/>
    </source>
</evidence>
<dbReference type="Pfam" id="PF01609">
    <property type="entry name" value="DDE_Tnp_1"/>
    <property type="match status" value="1"/>
</dbReference>
<accession>A0A8J7Q0X3</accession>
<comment type="caution">
    <text evidence="3">The sequence shown here is derived from an EMBL/GenBank/DDBJ whole genome shotgun (WGS) entry which is preliminary data.</text>
</comment>
<name>A0A8J7Q0X3_9BACT</name>
<reference evidence="3" key="1">
    <citation type="submission" date="2021-03" db="EMBL/GenBank/DDBJ databases">
        <authorList>
            <person name="Wang G."/>
        </authorList>
    </citation>
    <scope>NUCLEOTIDE SEQUENCE</scope>
    <source>
        <strain evidence="3">KCTC 12899</strain>
    </source>
</reference>
<feature type="domain" description="Transposase IS4-like" evidence="2">
    <location>
        <begin position="344"/>
        <end position="493"/>
    </location>
</feature>
<dbReference type="EMBL" id="JAFREP010000005">
    <property type="protein sequence ID" value="MBO1318367.1"/>
    <property type="molecule type" value="Genomic_DNA"/>
</dbReference>
<dbReference type="AlphaFoldDB" id="A0A8J7Q0X3"/>
<dbReference type="GO" id="GO:0003677">
    <property type="term" value="F:DNA binding"/>
    <property type="evidence" value="ECO:0007669"/>
    <property type="project" value="InterPro"/>
</dbReference>
<dbReference type="GO" id="GO:0006313">
    <property type="term" value="P:DNA transposition"/>
    <property type="evidence" value="ECO:0007669"/>
    <property type="project" value="InterPro"/>
</dbReference>
<dbReference type="InterPro" id="IPR002559">
    <property type="entry name" value="Transposase_11"/>
</dbReference>
<evidence type="ECO:0000313" key="3">
    <source>
        <dbReference type="EMBL" id="MBO1318367.1"/>
    </source>
</evidence>
<feature type="coiled-coil region" evidence="1">
    <location>
        <begin position="263"/>
        <end position="314"/>
    </location>
</feature>
<dbReference type="RefSeq" id="WP_207858097.1">
    <property type="nucleotide sequence ID" value="NZ_JAFREP010000005.1"/>
</dbReference>
<evidence type="ECO:0000259" key="2">
    <source>
        <dbReference type="Pfam" id="PF01609"/>
    </source>
</evidence>